<evidence type="ECO:0008006" key="4">
    <source>
        <dbReference type="Google" id="ProtNLM"/>
    </source>
</evidence>
<dbReference type="EMBL" id="CP012333">
    <property type="protein sequence ID" value="AKU94354.1"/>
    <property type="molecule type" value="Genomic_DNA"/>
</dbReference>
<evidence type="ECO:0000313" key="2">
    <source>
        <dbReference type="EMBL" id="AKU94354.1"/>
    </source>
</evidence>
<protein>
    <recommendedName>
        <fullName evidence="4">Lipoprotein</fullName>
    </recommendedName>
</protein>
<dbReference type="AlphaFoldDB" id="A0A0K1PML3"/>
<dbReference type="RefSeq" id="WP_146645962.1">
    <property type="nucleotide sequence ID" value="NZ_CP012333.1"/>
</dbReference>
<feature type="chain" id="PRO_5005465967" description="Lipoprotein" evidence="1">
    <location>
        <begin position="23"/>
        <end position="95"/>
    </location>
</feature>
<accession>A0A0K1PML3</accession>
<organism evidence="2 3">
    <name type="scientific">Labilithrix luteola</name>
    <dbReference type="NCBI Taxonomy" id="1391654"/>
    <lineage>
        <taxon>Bacteria</taxon>
        <taxon>Pseudomonadati</taxon>
        <taxon>Myxococcota</taxon>
        <taxon>Polyangia</taxon>
        <taxon>Polyangiales</taxon>
        <taxon>Labilitrichaceae</taxon>
        <taxon>Labilithrix</taxon>
    </lineage>
</organism>
<evidence type="ECO:0000256" key="1">
    <source>
        <dbReference type="SAM" id="SignalP"/>
    </source>
</evidence>
<keyword evidence="1" id="KW-0732">Signal</keyword>
<dbReference type="KEGG" id="llu:AKJ09_01018"/>
<keyword evidence="3" id="KW-1185">Reference proteome</keyword>
<feature type="signal peptide" evidence="1">
    <location>
        <begin position="1"/>
        <end position="22"/>
    </location>
</feature>
<gene>
    <name evidence="2" type="ORF">AKJ09_01018</name>
</gene>
<reference evidence="2 3" key="1">
    <citation type="submission" date="2015-08" db="EMBL/GenBank/DDBJ databases">
        <authorList>
            <person name="Babu N.S."/>
            <person name="Beckwith C.J."/>
            <person name="Beseler K.G."/>
            <person name="Brison A."/>
            <person name="Carone J.V."/>
            <person name="Caskin T.P."/>
            <person name="Diamond M."/>
            <person name="Durham M.E."/>
            <person name="Foxe J.M."/>
            <person name="Go M."/>
            <person name="Henderson B.A."/>
            <person name="Jones I.B."/>
            <person name="McGettigan J.A."/>
            <person name="Micheletti S.J."/>
            <person name="Nasrallah M.E."/>
            <person name="Ortiz D."/>
            <person name="Piller C.R."/>
            <person name="Privatt S.R."/>
            <person name="Schneider S.L."/>
            <person name="Sharp S."/>
            <person name="Smith T.C."/>
            <person name="Stanton J.D."/>
            <person name="Ullery H.E."/>
            <person name="Wilson R.J."/>
            <person name="Serrano M.G."/>
            <person name="Buck G."/>
            <person name="Lee V."/>
            <person name="Wang Y."/>
            <person name="Carvalho R."/>
            <person name="Voegtly L."/>
            <person name="Shi R."/>
            <person name="Duckworth R."/>
            <person name="Johnson A."/>
            <person name="Loviza R."/>
            <person name="Walstead R."/>
            <person name="Shah Z."/>
            <person name="Kiflezghi M."/>
            <person name="Wade K."/>
            <person name="Ball S.L."/>
            <person name="Bradley K.W."/>
            <person name="Asai D.J."/>
            <person name="Bowman C.A."/>
            <person name="Russell D.A."/>
            <person name="Pope W.H."/>
            <person name="Jacobs-Sera D."/>
            <person name="Hendrix R.W."/>
            <person name="Hatfull G.F."/>
        </authorList>
    </citation>
    <scope>NUCLEOTIDE SEQUENCE [LARGE SCALE GENOMIC DNA]</scope>
    <source>
        <strain evidence="2 3">DSM 27648</strain>
    </source>
</reference>
<proteinExistence type="predicted"/>
<dbReference type="Proteomes" id="UP000064967">
    <property type="component" value="Chromosome"/>
</dbReference>
<sequence length="95" mass="9919">MVSKQILPLLVGLLFVQCTTSASVMEQIRPRAVFDLNCPANQIQVVEIAGGGAGVGTYGAIGCGQRVRYETVCSFDGSQCSIKVATAANSPKPTE</sequence>
<name>A0A0K1PML3_9BACT</name>
<evidence type="ECO:0000313" key="3">
    <source>
        <dbReference type="Proteomes" id="UP000064967"/>
    </source>
</evidence>